<evidence type="ECO:0000313" key="1">
    <source>
        <dbReference type="EMBL" id="SIT15493.1"/>
    </source>
</evidence>
<protein>
    <submittedName>
        <fullName evidence="1">Uncharacterized protein</fullName>
    </submittedName>
</protein>
<proteinExistence type="predicted"/>
<accession>A0A1N7PXX4</accession>
<dbReference type="Proteomes" id="UP000185781">
    <property type="component" value="Unassembled WGS sequence"/>
</dbReference>
<dbReference type="AlphaFoldDB" id="A0A1N7PXX4"/>
<dbReference type="EMBL" id="FTOV01000008">
    <property type="protein sequence ID" value="SIT15493.1"/>
    <property type="molecule type" value="Genomic_DNA"/>
</dbReference>
<evidence type="ECO:0000313" key="2">
    <source>
        <dbReference type="Proteomes" id="UP000185781"/>
    </source>
</evidence>
<reference evidence="1 2" key="1">
    <citation type="submission" date="2017-01" db="EMBL/GenBank/DDBJ databases">
        <authorList>
            <person name="Mah S.A."/>
            <person name="Swanson W.J."/>
            <person name="Moy G.W."/>
            <person name="Vacquier V.D."/>
        </authorList>
    </citation>
    <scope>NUCLEOTIDE SEQUENCE [LARGE SCALE GENOMIC DNA]</scope>
    <source>
        <strain evidence="1 2">DSM 18014</strain>
    </source>
</reference>
<sequence>MIENKSQIYYVSKQNEKIISENFLSVTAKKTNLSSSNINLTVFHPLNFK</sequence>
<gene>
    <name evidence="1" type="ORF">SAMN05421785_10817</name>
</gene>
<organism evidence="1 2">
    <name type="scientific">Chryseobacterium gambrini</name>
    <dbReference type="NCBI Taxonomy" id="373672"/>
    <lineage>
        <taxon>Bacteria</taxon>
        <taxon>Pseudomonadati</taxon>
        <taxon>Bacteroidota</taxon>
        <taxon>Flavobacteriia</taxon>
        <taxon>Flavobacteriales</taxon>
        <taxon>Weeksellaceae</taxon>
        <taxon>Chryseobacterium group</taxon>
        <taxon>Chryseobacterium</taxon>
    </lineage>
</organism>
<dbReference type="STRING" id="373672.SAMN05421785_10817"/>
<name>A0A1N7PXX4_9FLAO</name>